<accession>A0ABU0CP57</accession>
<proteinExistence type="predicted"/>
<protein>
    <submittedName>
        <fullName evidence="2">CO dehydrogenase nickel-insertion accessory protein CooC1</fullName>
    </submittedName>
</protein>
<organism evidence="2 3">
    <name type="scientific">Caldalkalibacillus uzonensis</name>
    <dbReference type="NCBI Taxonomy" id="353224"/>
    <lineage>
        <taxon>Bacteria</taxon>
        <taxon>Bacillati</taxon>
        <taxon>Bacillota</taxon>
        <taxon>Bacilli</taxon>
        <taxon>Bacillales</taxon>
        <taxon>Bacillaceae</taxon>
        <taxon>Caldalkalibacillus</taxon>
    </lineage>
</organism>
<evidence type="ECO:0000313" key="3">
    <source>
        <dbReference type="Proteomes" id="UP001232445"/>
    </source>
</evidence>
<dbReference type="Proteomes" id="UP001232445">
    <property type="component" value="Unassembled WGS sequence"/>
</dbReference>
<keyword evidence="3" id="KW-1185">Reference proteome</keyword>
<dbReference type="Pfam" id="PF24696">
    <property type="entry name" value="UGSC"/>
    <property type="match status" value="1"/>
</dbReference>
<sequence length="93" mass="10358">MSIIVLNPTEKPLATAKPLAERLKTLDGKVLGVINNNKTNAPVFLHYLAEQMKKRQNIKDVIWINKKNHSLPINAEELEKVQQCDAVISGVGD</sequence>
<reference evidence="2 3" key="1">
    <citation type="submission" date="2023-07" db="EMBL/GenBank/DDBJ databases">
        <title>Genomic Encyclopedia of Type Strains, Phase IV (KMG-IV): sequencing the most valuable type-strain genomes for metagenomic binning, comparative biology and taxonomic classification.</title>
        <authorList>
            <person name="Goeker M."/>
        </authorList>
    </citation>
    <scope>NUCLEOTIDE SEQUENCE [LARGE SCALE GENOMIC DNA]</scope>
    <source>
        <strain evidence="2 3">DSM 17740</strain>
    </source>
</reference>
<feature type="domain" description="UGSC-like" evidence="1">
    <location>
        <begin position="5"/>
        <end position="93"/>
    </location>
</feature>
<dbReference type="InterPro" id="IPR057767">
    <property type="entry name" value="UGSC-like_dom"/>
</dbReference>
<name>A0ABU0CP57_9BACI</name>
<evidence type="ECO:0000259" key="1">
    <source>
        <dbReference type="Pfam" id="PF24696"/>
    </source>
</evidence>
<gene>
    <name evidence="2" type="ORF">J2S00_000984</name>
</gene>
<dbReference type="EMBL" id="JAUSUQ010000003">
    <property type="protein sequence ID" value="MDQ0338200.1"/>
    <property type="molecule type" value="Genomic_DNA"/>
</dbReference>
<evidence type="ECO:0000313" key="2">
    <source>
        <dbReference type="EMBL" id="MDQ0338200.1"/>
    </source>
</evidence>
<comment type="caution">
    <text evidence="2">The sequence shown here is derived from an EMBL/GenBank/DDBJ whole genome shotgun (WGS) entry which is preliminary data.</text>
</comment>